<keyword evidence="3" id="KW-0969">Cilium</keyword>
<dbReference type="Pfam" id="PF02120">
    <property type="entry name" value="Flg_hook"/>
    <property type="match status" value="1"/>
</dbReference>
<comment type="caution">
    <text evidence="3">The sequence shown here is derived from an EMBL/GenBank/DDBJ whole genome shotgun (WGS) entry which is preliminary data.</text>
</comment>
<accession>A0ABS7SRQ8</accession>
<proteinExistence type="predicted"/>
<dbReference type="RefSeq" id="WP_223469117.1">
    <property type="nucleotide sequence ID" value="NZ_JAFBIL020000006.1"/>
</dbReference>
<organism evidence="3 4">
    <name type="scientific">Massilia soli</name>
    <dbReference type="NCBI Taxonomy" id="2792854"/>
    <lineage>
        <taxon>Bacteria</taxon>
        <taxon>Pseudomonadati</taxon>
        <taxon>Pseudomonadota</taxon>
        <taxon>Betaproteobacteria</taxon>
        <taxon>Burkholderiales</taxon>
        <taxon>Oxalobacteraceae</taxon>
        <taxon>Telluria group</taxon>
        <taxon>Massilia</taxon>
    </lineage>
</organism>
<evidence type="ECO:0000313" key="3">
    <source>
        <dbReference type="EMBL" id="MBZ2208633.1"/>
    </source>
</evidence>
<dbReference type="InterPro" id="IPR038610">
    <property type="entry name" value="FliK-like_C_sf"/>
</dbReference>
<dbReference type="EMBL" id="JAFBIL020000006">
    <property type="protein sequence ID" value="MBZ2208633.1"/>
    <property type="molecule type" value="Genomic_DNA"/>
</dbReference>
<feature type="compositionally biased region" description="Low complexity" evidence="1">
    <location>
        <begin position="70"/>
        <end position="95"/>
    </location>
</feature>
<keyword evidence="3" id="KW-0282">Flagellum</keyword>
<dbReference type="Proteomes" id="UP000809349">
    <property type="component" value="Unassembled WGS sequence"/>
</dbReference>
<feature type="domain" description="Flagellar hook-length control protein-like C-terminal" evidence="2">
    <location>
        <begin position="250"/>
        <end position="325"/>
    </location>
</feature>
<sequence length="379" mass="37344">MNMMISTPTPGPAATPLAQGALAATAAPAGAGAAAPVTAFADWMGLDLSGAPQEAAAPADTLPAELQAGADGAAADTEAGSDGAAADGSAAQQQDRPLAEELPTLAAMMPAMPMPMPVPLQMPTLAAAAPAPVRSDAAPAPAGGGAAAASLTAAFAAAPRPAAPAPAALTGAPMPATPFQIAAKPAATAAAAPATAAIAADAPAAADAPSPVAANGIAPSQPAAPATSELKLAAAAPAAWQQPLREALGERLQLQLSRNIDQAVIRLDPPNLGRIEIAIRHMAGSLEVNISATHSEVVRQLNTISETMRSDLASRQFTEVAVNVTGATRTPSGAQQGFDQQGRQRQQDGAPDETDPGRALAEAGNPSSTFSLNSRESSV</sequence>
<feature type="compositionally biased region" description="Low complexity" evidence="1">
    <location>
        <begin position="333"/>
        <end position="349"/>
    </location>
</feature>
<dbReference type="Gene3D" id="3.30.750.140">
    <property type="match status" value="1"/>
</dbReference>
<feature type="region of interest" description="Disordered" evidence="1">
    <location>
        <begin position="70"/>
        <end position="96"/>
    </location>
</feature>
<feature type="compositionally biased region" description="Polar residues" evidence="1">
    <location>
        <begin position="365"/>
        <end position="379"/>
    </location>
</feature>
<name>A0ABS7SRQ8_9BURK</name>
<evidence type="ECO:0000259" key="2">
    <source>
        <dbReference type="Pfam" id="PF02120"/>
    </source>
</evidence>
<protein>
    <submittedName>
        <fullName evidence="3">Flagellar hook-length control protein FliK</fullName>
    </submittedName>
</protein>
<dbReference type="InterPro" id="IPR021136">
    <property type="entry name" value="Flagellar_hook_control-like_C"/>
</dbReference>
<keyword evidence="3" id="KW-0966">Cell projection</keyword>
<gene>
    <name evidence="3" type="ORF">I4X03_015310</name>
</gene>
<evidence type="ECO:0000313" key="4">
    <source>
        <dbReference type="Proteomes" id="UP000809349"/>
    </source>
</evidence>
<feature type="region of interest" description="Disordered" evidence="1">
    <location>
        <begin position="328"/>
        <end position="379"/>
    </location>
</feature>
<evidence type="ECO:0000256" key="1">
    <source>
        <dbReference type="SAM" id="MobiDB-lite"/>
    </source>
</evidence>
<reference evidence="3 4" key="1">
    <citation type="submission" date="2021-08" db="EMBL/GenBank/DDBJ databases">
        <title>Massilia sp. R798.</title>
        <authorList>
            <person name="Baek J.H."/>
            <person name="Jung H.S."/>
            <person name="Kim K.R."/>
            <person name="Jeon C.O."/>
        </authorList>
    </citation>
    <scope>NUCLEOTIDE SEQUENCE [LARGE SCALE GENOMIC DNA]</scope>
    <source>
        <strain evidence="3 4">R798</strain>
    </source>
</reference>
<dbReference type="CDD" id="cd17470">
    <property type="entry name" value="T3SS_Flik_C"/>
    <property type="match status" value="1"/>
</dbReference>
<keyword evidence="4" id="KW-1185">Reference proteome</keyword>